<dbReference type="PROSITE" id="PS51099">
    <property type="entry name" value="PTS_EIIB_TYPE_2"/>
    <property type="match status" value="1"/>
</dbReference>
<dbReference type="Pfam" id="PF02302">
    <property type="entry name" value="PTS_IIB"/>
    <property type="match status" value="1"/>
</dbReference>
<dbReference type="GO" id="GO:0009401">
    <property type="term" value="P:phosphoenolpyruvate-dependent sugar phosphotransferase system"/>
    <property type="evidence" value="ECO:0007669"/>
    <property type="project" value="InterPro"/>
</dbReference>
<protein>
    <submittedName>
        <fullName evidence="3">PTS sugar transporter subunit IIB</fullName>
    </submittedName>
</protein>
<dbReference type="SUPFAM" id="SSF52794">
    <property type="entry name" value="PTS system IIB component-like"/>
    <property type="match status" value="1"/>
</dbReference>
<organism evidence="3 4">
    <name type="scientific">Corynebacterium mendelii</name>
    <dbReference type="NCBI Taxonomy" id="2765362"/>
    <lineage>
        <taxon>Bacteria</taxon>
        <taxon>Bacillati</taxon>
        <taxon>Actinomycetota</taxon>
        <taxon>Actinomycetes</taxon>
        <taxon>Mycobacteriales</taxon>
        <taxon>Corynebacteriaceae</taxon>
        <taxon>Corynebacterium</taxon>
    </lineage>
</organism>
<accession>A0A939IUH1</accession>
<evidence type="ECO:0000313" key="4">
    <source>
        <dbReference type="Proteomes" id="UP000664332"/>
    </source>
</evidence>
<feature type="domain" description="PTS EIIB type-2" evidence="2">
    <location>
        <begin position="2"/>
        <end position="93"/>
    </location>
</feature>
<dbReference type="Gene3D" id="3.40.50.2300">
    <property type="match status" value="1"/>
</dbReference>
<comment type="caution">
    <text evidence="3">The sequence shown here is derived from an EMBL/GenBank/DDBJ whole genome shotgun (WGS) entry which is preliminary data.</text>
</comment>
<sequence>MIEIATVCGMGLGSSMMLANQIRNMVDEDPNVQAKVQPVDLGSFKSQPSDIVVTTSGMAKNVQDSPSIVVLIDNLIDKNEVKTKVWAAIDEYNAKNS</sequence>
<evidence type="ECO:0000313" key="3">
    <source>
        <dbReference type="EMBL" id="MBN9644929.1"/>
    </source>
</evidence>
<evidence type="ECO:0000259" key="2">
    <source>
        <dbReference type="PROSITE" id="PS51099"/>
    </source>
</evidence>
<name>A0A939IUH1_9CORY</name>
<dbReference type="Proteomes" id="UP000664332">
    <property type="component" value="Unassembled WGS sequence"/>
</dbReference>
<dbReference type="InterPro" id="IPR013011">
    <property type="entry name" value="PTS_EIIB_2"/>
</dbReference>
<keyword evidence="4" id="KW-1185">Reference proteome</keyword>
<dbReference type="AlphaFoldDB" id="A0A939IUH1"/>
<keyword evidence="3" id="KW-0813">Transport</keyword>
<evidence type="ECO:0000256" key="1">
    <source>
        <dbReference type="ARBA" id="ARBA00022679"/>
    </source>
</evidence>
<dbReference type="RefSeq" id="WP_207279383.1">
    <property type="nucleotide sequence ID" value="NZ_JAFLEQ010000016.1"/>
</dbReference>
<dbReference type="InterPro" id="IPR003501">
    <property type="entry name" value="PTS_EIIB_2/3"/>
</dbReference>
<reference evidence="3" key="1">
    <citation type="submission" date="2021-03" db="EMBL/GenBank/DDBJ databases">
        <authorList>
            <person name="Sun Q."/>
        </authorList>
    </citation>
    <scope>NUCLEOTIDE SEQUENCE</scope>
    <source>
        <strain evidence="3">CCM 8862</strain>
    </source>
</reference>
<keyword evidence="3" id="KW-0762">Sugar transport</keyword>
<dbReference type="EMBL" id="JAFLEQ010000016">
    <property type="protein sequence ID" value="MBN9644929.1"/>
    <property type="molecule type" value="Genomic_DNA"/>
</dbReference>
<dbReference type="InterPro" id="IPR036095">
    <property type="entry name" value="PTS_EIIB-like_sf"/>
</dbReference>
<keyword evidence="1" id="KW-0808">Transferase</keyword>
<dbReference type="GO" id="GO:0008982">
    <property type="term" value="F:protein-N(PI)-phosphohistidine-sugar phosphotransferase activity"/>
    <property type="evidence" value="ECO:0007669"/>
    <property type="project" value="InterPro"/>
</dbReference>
<gene>
    <name evidence="3" type="ORF">JZY06_09950</name>
</gene>
<proteinExistence type="predicted"/>
<dbReference type="CDD" id="cd05563">
    <property type="entry name" value="PTS_IIB_ascorbate"/>
    <property type="match status" value="1"/>
</dbReference>